<feature type="domain" description="Pyrrolo-quinoline quinone repeat" evidence="1">
    <location>
        <begin position="318"/>
        <end position="483"/>
    </location>
</feature>
<proteinExistence type="predicted"/>
<accession>D6TY72</accession>
<name>D6TY72_KTERA</name>
<gene>
    <name evidence="2" type="ORF">Krac_6219</name>
</gene>
<dbReference type="InterPro" id="IPR011047">
    <property type="entry name" value="Quinoprotein_ADH-like_sf"/>
</dbReference>
<evidence type="ECO:0000259" key="1">
    <source>
        <dbReference type="Pfam" id="PF13360"/>
    </source>
</evidence>
<evidence type="ECO:0000313" key="3">
    <source>
        <dbReference type="Proteomes" id="UP000004508"/>
    </source>
</evidence>
<dbReference type="Pfam" id="PF13360">
    <property type="entry name" value="PQQ_2"/>
    <property type="match status" value="1"/>
</dbReference>
<dbReference type="STRING" id="485913.Krac_6219"/>
<sequence length="516" mass="55039">METFLIKNGLRKSQAKRWFGFCAALGLMLVGSLACGPAFNRGVPPPPYDAAFGSSGDCQSTTLDRAATSEILTMVVSNGPNITLCDLNPLNGLLRGHTDLSLHGSPIGYADGLLYVNERGGSDGHSLALCAVDISHGQIRWCQSQIQGALQGVFEPSHFSPILGANGIIYMSIFFQIISPPKHINTPTTLTPAATVTPGPLAPTSPVATASPTDSRPYSVLYAFNEANGRIVWQYSLGHLYFEDLAPPLHLKLGQGMLYTQVQGSDDHTRICAIRARDGKQTWCQAFAHPILDGIALGYGTLYARTSDDEDYLSPGDDTDVYALDAANGAQRWSVSLGPSTTGSYTPLIEVAGNRVYVNRRRCECDSAHPSSDAADYLFAFNASNGTKLWTTVIESIWTLLPTATDGVIYAGSQLGGGVTAVRESDGALLWHQLLPSANIPCCNVMDTMVSGNQAIFVSITNGAYDSDLVAVNKLTGSMNWQDDGCDKPGDATLSSPCYWNAGFPEPAITVLLPSN</sequence>
<evidence type="ECO:0000313" key="2">
    <source>
        <dbReference type="EMBL" id="EFH85068.1"/>
    </source>
</evidence>
<dbReference type="PANTHER" id="PTHR34512">
    <property type="entry name" value="CELL SURFACE PROTEIN"/>
    <property type="match status" value="1"/>
</dbReference>
<dbReference type="InterPro" id="IPR002372">
    <property type="entry name" value="PQQ_rpt_dom"/>
</dbReference>
<dbReference type="InterPro" id="IPR018391">
    <property type="entry name" value="PQQ_b-propeller_rpt"/>
</dbReference>
<dbReference type="Gene3D" id="2.130.10.10">
    <property type="entry name" value="YVTN repeat-like/Quinoprotein amine dehydrogenase"/>
    <property type="match status" value="1"/>
</dbReference>
<dbReference type="OrthoDB" id="154131at2"/>
<dbReference type="eggNOG" id="COG1520">
    <property type="taxonomic scope" value="Bacteria"/>
</dbReference>
<dbReference type="EMBL" id="ADVG01000003">
    <property type="protein sequence ID" value="EFH85068.1"/>
    <property type="molecule type" value="Genomic_DNA"/>
</dbReference>
<dbReference type="SUPFAM" id="SSF50998">
    <property type="entry name" value="Quinoprotein alcohol dehydrogenase-like"/>
    <property type="match status" value="1"/>
</dbReference>
<dbReference type="RefSeq" id="WP_007917065.1">
    <property type="nucleotide sequence ID" value="NZ_ADVG01000003.1"/>
</dbReference>
<dbReference type="InParanoid" id="D6TY72"/>
<dbReference type="Proteomes" id="UP000004508">
    <property type="component" value="Unassembled WGS sequence"/>
</dbReference>
<reference evidence="2 3" key="1">
    <citation type="journal article" date="2011" name="Stand. Genomic Sci.">
        <title>Non-contiguous finished genome sequence and contextual data of the filamentous soil bacterium Ktedonobacter racemifer type strain (SOSP1-21).</title>
        <authorList>
            <person name="Chang Y.J."/>
            <person name="Land M."/>
            <person name="Hauser L."/>
            <person name="Chertkov O."/>
            <person name="Del Rio T.G."/>
            <person name="Nolan M."/>
            <person name="Copeland A."/>
            <person name="Tice H."/>
            <person name="Cheng J.F."/>
            <person name="Lucas S."/>
            <person name="Han C."/>
            <person name="Goodwin L."/>
            <person name="Pitluck S."/>
            <person name="Ivanova N."/>
            <person name="Ovchinikova G."/>
            <person name="Pati A."/>
            <person name="Chen A."/>
            <person name="Palaniappan K."/>
            <person name="Mavromatis K."/>
            <person name="Liolios K."/>
            <person name="Brettin T."/>
            <person name="Fiebig A."/>
            <person name="Rohde M."/>
            <person name="Abt B."/>
            <person name="Goker M."/>
            <person name="Detter J.C."/>
            <person name="Woyke T."/>
            <person name="Bristow J."/>
            <person name="Eisen J.A."/>
            <person name="Markowitz V."/>
            <person name="Hugenholtz P."/>
            <person name="Kyrpides N.C."/>
            <person name="Klenk H.P."/>
            <person name="Lapidus A."/>
        </authorList>
    </citation>
    <scope>NUCLEOTIDE SEQUENCE [LARGE SCALE GENOMIC DNA]</scope>
    <source>
        <strain evidence="3">DSM 44963</strain>
    </source>
</reference>
<dbReference type="InterPro" id="IPR015943">
    <property type="entry name" value="WD40/YVTN_repeat-like_dom_sf"/>
</dbReference>
<protein>
    <submittedName>
        <fullName evidence="2">WD40 repeat containing protein</fullName>
    </submittedName>
</protein>
<dbReference type="PROSITE" id="PS51257">
    <property type="entry name" value="PROKAR_LIPOPROTEIN"/>
    <property type="match status" value="1"/>
</dbReference>
<organism evidence="2 3">
    <name type="scientific">Ktedonobacter racemifer DSM 44963</name>
    <dbReference type="NCBI Taxonomy" id="485913"/>
    <lineage>
        <taxon>Bacteria</taxon>
        <taxon>Bacillati</taxon>
        <taxon>Chloroflexota</taxon>
        <taxon>Ktedonobacteria</taxon>
        <taxon>Ktedonobacterales</taxon>
        <taxon>Ktedonobacteraceae</taxon>
        <taxon>Ktedonobacter</taxon>
    </lineage>
</organism>
<dbReference type="SMART" id="SM00564">
    <property type="entry name" value="PQQ"/>
    <property type="match status" value="5"/>
</dbReference>
<keyword evidence="3" id="KW-1185">Reference proteome</keyword>
<dbReference type="PANTHER" id="PTHR34512:SF30">
    <property type="entry name" value="OUTER MEMBRANE PROTEIN ASSEMBLY FACTOR BAMB"/>
    <property type="match status" value="1"/>
</dbReference>
<dbReference type="AlphaFoldDB" id="D6TY72"/>
<comment type="caution">
    <text evidence="2">The sequence shown here is derived from an EMBL/GenBank/DDBJ whole genome shotgun (WGS) entry which is preliminary data.</text>
</comment>